<evidence type="ECO:0000313" key="4">
    <source>
        <dbReference type="EMBL" id="CAE0779566.1"/>
    </source>
</evidence>
<dbReference type="PROSITE" id="PS00018">
    <property type="entry name" value="EF_HAND_1"/>
    <property type="match status" value="1"/>
</dbReference>
<proteinExistence type="predicted"/>
<dbReference type="Pfam" id="PF00036">
    <property type="entry name" value="EF-hand_1"/>
    <property type="match status" value="1"/>
</dbReference>
<dbReference type="InterPro" id="IPR018247">
    <property type="entry name" value="EF_Hand_1_Ca_BS"/>
</dbReference>
<feature type="domain" description="EF-hand" evidence="2">
    <location>
        <begin position="19"/>
        <end position="54"/>
    </location>
</feature>
<dbReference type="AlphaFoldDB" id="A0A6T0C968"/>
<gene>
    <name evidence="3" type="ORF">PCAR00345_LOCUS32204</name>
    <name evidence="4" type="ORF">PCAR00345_LOCUS32205</name>
</gene>
<evidence type="ECO:0000259" key="2">
    <source>
        <dbReference type="PROSITE" id="PS50222"/>
    </source>
</evidence>
<dbReference type="EMBL" id="HBIZ01050355">
    <property type="protein sequence ID" value="CAE0779565.1"/>
    <property type="molecule type" value="Transcribed_RNA"/>
</dbReference>
<dbReference type="InterPro" id="IPR011992">
    <property type="entry name" value="EF-hand-dom_pair"/>
</dbReference>
<evidence type="ECO:0000313" key="3">
    <source>
        <dbReference type="EMBL" id="CAE0779565.1"/>
    </source>
</evidence>
<keyword evidence="1" id="KW-0106">Calcium</keyword>
<name>A0A6T0C968_CHRCT</name>
<dbReference type="SMART" id="SM00054">
    <property type="entry name" value="EFh"/>
    <property type="match status" value="2"/>
</dbReference>
<protein>
    <recommendedName>
        <fullName evidence="2">EF-hand domain-containing protein</fullName>
    </recommendedName>
</protein>
<dbReference type="PROSITE" id="PS50222">
    <property type="entry name" value="EF_HAND_2"/>
    <property type="match status" value="2"/>
</dbReference>
<dbReference type="Pfam" id="PF13202">
    <property type="entry name" value="EF-hand_5"/>
    <property type="match status" value="1"/>
</dbReference>
<sequence length="157" mass="17214">MAQSAVVAEAEVVEAPSGSVPRRVKKLFEKFDTDGNGRLTLEEWQKAVALEFPHMPAHAEAHVAPVFAKHATSTPEHPHKFVDLPTFSKMYASLLFRNFDADNSGLLDATEAEAALSYLSEGKAMRLALPLGKDASGADTKVGKSWFWAMYKTMMDT</sequence>
<dbReference type="Gene3D" id="1.10.238.10">
    <property type="entry name" value="EF-hand"/>
    <property type="match status" value="1"/>
</dbReference>
<reference evidence="3" key="1">
    <citation type="submission" date="2021-01" db="EMBL/GenBank/DDBJ databases">
        <authorList>
            <person name="Corre E."/>
            <person name="Pelletier E."/>
            <person name="Niang G."/>
            <person name="Scheremetjew M."/>
            <person name="Finn R."/>
            <person name="Kale V."/>
            <person name="Holt S."/>
            <person name="Cochrane G."/>
            <person name="Meng A."/>
            <person name="Brown T."/>
            <person name="Cohen L."/>
        </authorList>
    </citation>
    <scope>NUCLEOTIDE SEQUENCE</scope>
    <source>
        <strain evidence="3">CCMP645</strain>
    </source>
</reference>
<evidence type="ECO:0000256" key="1">
    <source>
        <dbReference type="ARBA" id="ARBA00022837"/>
    </source>
</evidence>
<dbReference type="GO" id="GO:0005509">
    <property type="term" value="F:calcium ion binding"/>
    <property type="evidence" value="ECO:0007669"/>
    <property type="project" value="InterPro"/>
</dbReference>
<dbReference type="InterPro" id="IPR002048">
    <property type="entry name" value="EF_hand_dom"/>
</dbReference>
<feature type="domain" description="EF-hand" evidence="2">
    <location>
        <begin position="87"/>
        <end position="122"/>
    </location>
</feature>
<dbReference type="SUPFAM" id="SSF47473">
    <property type="entry name" value="EF-hand"/>
    <property type="match status" value="1"/>
</dbReference>
<accession>A0A6T0C968</accession>
<dbReference type="EMBL" id="HBIZ01050356">
    <property type="protein sequence ID" value="CAE0779566.1"/>
    <property type="molecule type" value="Transcribed_RNA"/>
</dbReference>
<organism evidence="3">
    <name type="scientific">Chrysotila carterae</name>
    <name type="common">Marine alga</name>
    <name type="synonym">Syracosphaera carterae</name>
    <dbReference type="NCBI Taxonomy" id="13221"/>
    <lineage>
        <taxon>Eukaryota</taxon>
        <taxon>Haptista</taxon>
        <taxon>Haptophyta</taxon>
        <taxon>Prymnesiophyceae</taxon>
        <taxon>Isochrysidales</taxon>
        <taxon>Isochrysidaceae</taxon>
        <taxon>Chrysotila</taxon>
    </lineage>
</organism>